<accession>A0A1J1HHN8</accession>
<reference evidence="1 2" key="1">
    <citation type="submission" date="2015-04" db="EMBL/GenBank/DDBJ databases">
        <authorList>
            <person name="Syromyatnikov M.Y."/>
            <person name="Popov V.N."/>
        </authorList>
    </citation>
    <scope>NUCLEOTIDE SEQUENCE [LARGE SCALE GENOMIC DNA]</scope>
</reference>
<evidence type="ECO:0000313" key="2">
    <source>
        <dbReference type="Proteomes" id="UP000183832"/>
    </source>
</evidence>
<sequence length="119" mass="13408">MQLSYLINATETEGVISHNSLTMDFSSLRAIRVKSSIQVHLRAHLKESLTFMAFEAIFFIEISSLTLNKISKKNSTRVAVSSCGKTPSIDFRVVRFVHEMKLAIMLRTPQDGKEKFSVA</sequence>
<protein>
    <submittedName>
        <fullName evidence="1">CLUMA_CG001205, isoform A</fullName>
    </submittedName>
</protein>
<dbReference type="Proteomes" id="UP000183832">
    <property type="component" value="Unassembled WGS sequence"/>
</dbReference>
<evidence type="ECO:0000313" key="1">
    <source>
        <dbReference type="EMBL" id="CRK87403.1"/>
    </source>
</evidence>
<gene>
    <name evidence="1" type="ORF">CLUMA_CG001205</name>
</gene>
<dbReference type="AlphaFoldDB" id="A0A1J1HHN8"/>
<dbReference type="EMBL" id="CVRI01000004">
    <property type="protein sequence ID" value="CRK87403.1"/>
    <property type="molecule type" value="Genomic_DNA"/>
</dbReference>
<keyword evidence="2" id="KW-1185">Reference proteome</keyword>
<name>A0A1J1HHN8_9DIPT</name>
<proteinExistence type="predicted"/>
<organism evidence="1 2">
    <name type="scientific">Clunio marinus</name>
    <dbReference type="NCBI Taxonomy" id="568069"/>
    <lineage>
        <taxon>Eukaryota</taxon>
        <taxon>Metazoa</taxon>
        <taxon>Ecdysozoa</taxon>
        <taxon>Arthropoda</taxon>
        <taxon>Hexapoda</taxon>
        <taxon>Insecta</taxon>
        <taxon>Pterygota</taxon>
        <taxon>Neoptera</taxon>
        <taxon>Endopterygota</taxon>
        <taxon>Diptera</taxon>
        <taxon>Nematocera</taxon>
        <taxon>Chironomoidea</taxon>
        <taxon>Chironomidae</taxon>
        <taxon>Clunio</taxon>
    </lineage>
</organism>